<protein>
    <recommendedName>
        <fullName evidence="2">DUF5898 domain-containing protein</fullName>
    </recommendedName>
</protein>
<dbReference type="PhylomeDB" id="A0A0D2X3U8"/>
<sequence length="720" mass="78683">MASSSNSAHPAAAAAGLSPSDSSAASEKDDFLKRFESFSLALGPAKPAPPPLDPAATNKAYDELAKAVANLTLEDVMKDVKGVVEKVNPLYTAVQIPDESMERALRLLNKQDEDERLGSIRVPVKTYRTEVEARLAESLQPMIANKEMEPHANDKHVPAMCEQAPEPFGCFDFKLAKRPKFAECGYANAEADVHSVVLSTLKTITFSLGLPIMPSSEKSQPSTTTVDDDAAAASSSTATALSPAPPLTAKSQKKGKQANSTGSPASTAATSAPAIRPDIVITTMKGQPLLVIEVKSPTTTLVKGTYVCEGGDLERRAESDNNPDSDAAKHNTTLGHLQGQLYDYLRSPHEDFCMVPYFGILTTYHEWAIYWLADDMELHLDDSTSCTTECATVSDVDEFKKIILDLERRATDTTDAQWPSLKVVPTFGNVHNLAATSAKAIHQGNATRRLIRTRVFKWNDPDLVNVLQSVIFKAYHLSRLRFHPHFGESSSCLFYSKNQLTQTRTHGRAQLDFNTFSNKVVQPDGHILAGQKPTNVYCFVDLGRGRDGHAWLASPYTKLNHGVCVLKVRNPNGAHTLSAEQEAELWRKIWGKRHANPFSETQSTEYAVYMPYVKMAGDVRPCEQQVEGRAVLVATALAIDHMASLGYKHKDVRWRHVGIYRVMGDEMLYAVLIDLSDVEVRVSGALFPTSFKTSVALSTPATFSTLGWGDSGPSLGGGMQ</sequence>
<dbReference type="Proteomes" id="UP000008743">
    <property type="component" value="Unassembled WGS sequence"/>
</dbReference>
<accession>A0A0D2X3U8</accession>
<organism evidence="3 4">
    <name type="scientific">Capsaspora owczarzaki (strain ATCC 30864)</name>
    <dbReference type="NCBI Taxonomy" id="595528"/>
    <lineage>
        <taxon>Eukaryota</taxon>
        <taxon>Filasterea</taxon>
        <taxon>Capsaspora</taxon>
    </lineage>
</organism>
<feature type="compositionally biased region" description="Low complexity" evidence="1">
    <location>
        <begin position="1"/>
        <end position="25"/>
    </location>
</feature>
<dbReference type="OrthoDB" id="20660at2759"/>
<dbReference type="PANTHER" id="PTHR34871:SF1">
    <property type="entry name" value="DUF5898 DOMAIN-CONTAINING PROTEIN"/>
    <property type="match status" value="1"/>
</dbReference>
<evidence type="ECO:0000313" key="4">
    <source>
        <dbReference type="Proteomes" id="UP000008743"/>
    </source>
</evidence>
<feature type="region of interest" description="Disordered" evidence="1">
    <location>
        <begin position="313"/>
        <end position="332"/>
    </location>
</feature>
<feature type="compositionally biased region" description="Low complexity" evidence="1">
    <location>
        <begin position="221"/>
        <end position="242"/>
    </location>
</feature>
<name>A0A0D2X3U8_CAPO3</name>
<feature type="region of interest" description="Disordered" evidence="1">
    <location>
        <begin position="212"/>
        <end position="271"/>
    </location>
</feature>
<gene>
    <name evidence="3" type="ORF">CAOG_005474</name>
</gene>
<proteinExistence type="predicted"/>
<reference evidence="4" key="1">
    <citation type="submission" date="2011-02" db="EMBL/GenBank/DDBJ databases">
        <title>The Genome Sequence of Capsaspora owczarzaki ATCC 30864.</title>
        <authorList>
            <person name="Russ C."/>
            <person name="Cuomo C."/>
            <person name="Burger G."/>
            <person name="Gray M.W."/>
            <person name="Holland P.W.H."/>
            <person name="King N."/>
            <person name="Lang F.B.F."/>
            <person name="Roger A.J."/>
            <person name="Ruiz-Trillo I."/>
            <person name="Young S.K."/>
            <person name="Zeng Q."/>
            <person name="Gargeya S."/>
            <person name="Alvarado L."/>
            <person name="Berlin A."/>
            <person name="Chapman S.B."/>
            <person name="Chen Z."/>
            <person name="Freedman E."/>
            <person name="Gellesch M."/>
            <person name="Goldberg J."/>
            <person name="Griggs A."/>
            <person name="Gujja S."/>
            <person name="Heilman E."/>
            <person name="Heiman D."/>
            <person name="Howarth C."/>
            <person name="Mehta T."/>
            <person name="Neiman D."/>
            <person name="Pearson M."/>
            <person name="Roberts A."/>
            <person name="Saif S."/>
            <person name="Shea T."/>
            <person name="Shenoy N."/>
            <person name="Sisk P."/>
            <person name="Stolte C."/>
            <person name="Sykes S."/>
            <person name="White J."/>
            <person name="Yandava C."/>
            <person name="Haas B."/>
            <person name="Nusbaum C."/>
            <person name="Birren B."/>
        </authorList>
    </citation>
    <scope>NUCLEOTIDE SEQUENCE</scope>
    <source>
        <strain evidence="4">ATCC 30864</strain>
    </source>
</reference>
<feature type="compositionally biased region" description="Polar residues" evidence="1">
    <location>
        <begin position="320"/>
        <end position="332"/>
    </location>
</feature>
<dbReference type="InParanoid" id="A0A0D2X3U8"/>
<dbReference type="Pfam" id="PF19250">
    <property type="entry name" value="DUF5898"/>
    <property type="match status" value="1"/>
</dbReference>
<evidence type="ECO:0000259" key="2">
    <source>
        <dbReference type="Pfam" id="PF19250"/>
    </source>
</evidence>
<evidence type="ECO:0000256" key="1">
    <source>
        <dbReference type="SAM" id="MobiDB-lite"/>
    </source>
</evidence>
<dbReference type="InterPro" id="IPR045417">
    <property type="entry name" value="DUF5898"/>
</dbReference>
<dbReference type="AlphaFoldDB" id="A0A0D2X3U8"/>
<feature type="region of interest" description="Disordered" evidence="1">
    <location>
        <begin position="1"/>
        <end position="28"/>
    </location>
</feature>
<keyword evidence="4" id="KW-1185">Reference proteome</keyword>
<dbReference type="PANTHER" id="PTHR34871">
    <property type="entry name" value="DUF5898 DOMAIN-CONTAINING PROTEIN"/>
    <property type="match status" value="1"/>
</dbReference>
<evidence type="ECO:0000313" key="3">
    <source>
        <dbReference type="EMBL" id="KJE94934.1"/>
    </source>
</evidence>
<feature type="domain" description="DUF5898" evidence="2">
    <location>
        <begin position="541"/>
        <end position="660"/>
    </location>
</feature>
<feature type="compositionally biased region" description="Low complexity" evidence="1">
    <location>
        <begin position="258"/>
        <end position="271"/>
    </location>
</feature>
<dbReference type="EMBL" id="KE346368">
    <property type="protein sequence ID" value="KJE94934.1"/>
    <property type="molecule type" value="Genomic_DNA"/>
</dbReference>